<dbReference type="GO" id="GO:0120147">
    <property type="term" value="F:formylglycine-generating oxidase activity"/>
    <property type="evidence" value="ECO:0007669"/>
    <property type="project" value="TreeGrafter"/>
</dbReference>
<dbReference type="PANTHER" id="PTHR23150:SF19">
    <property type="entry name" value="FORMYLGLYCINE-GENERATING ENZYME"/>
    <property type="match status" value="1"/>
</dbReference>
<dbReference type="InterPro" id="IPR005532">
    <property type="entry name" value="SUMF_dom"/>
</dbReference>
<evidence type="ECO:0000313" key="2">
    <source>
        <dbReference type="EMBL" id="SVA97110.1"/>
    </source>
</evidence>
<evidence type="ECO:0000259" key="1">
    <source>
        <dbReference type="Pfam" id="PF03781"/>
    </source>
</evidence>
<feature type="non-terminal residue" evidence="2">
    <location>
        <position position="131"/>
    </location>
</feature>
<dbReference type="Gene3D" id="3.90.1580.10">
    <property type="entry name" value="paralog of FGE (formylglycine-generating enzyme)"/>
    <property type="match status" value="1"/>
</dbReference>
<dbReference type="InterPro" id="IPR042095">
    <property type="entry name" value="SUMF_sf"/>
</dbReference>
<accession>A0A382A6H5</accession>
<reference evidence="2" key="1">
    <citation type="submission" date="2018-05" db="EMBL/GenBank/DDBJ databases">
        <authorList>
            <person name="Lanie J.A."/>
            <person name="Ng W.-L."/>
            <person name="Kazmierczak K.M."/>
            <person name="Andrzejewski T.M."/>
            <person name="Davidsen T.M."/>
            <person name="Wayne K.J."/>
            <person name="Tettelin H."/>
            <person name="Glass J.I."/>
            <person name="Rusch D."/>
            <person name="Podicherti R."/>
            <person name="Tsui H.-C.T."/>
            <person name="Winkler M.E."/>
        </authorList>
    </citation>
    <scope>NUCLEOTIDE SEQUENCE</scope>
</reference>
<dbReference type="PANTHER" id="PTHR23150">
    <property type="entry name" value="SULFATASE MODIFYING FACTOR 1, 2"/>
    <property type="match status" value="1"/>
</dbReference>
<sequence length="131" mass="14722">MADQRNIVGVDAQKLLSSPKAIDYSGMVLIPSGTFEMGGREVDNEKPIHTVEIPTFYMDVSPVTVGQYRQFVEETGYKTPNWRDILIDSPTDDHPIIYVNWHDAMAYTQWGGKGLPTEAEWEYAARGGLVQ</sequence>
<organism evidence="2">
    <name type="scientific">marine metagenome</name>
    <dbReference type="NCBI Taxonomy" id="408172"/>
    <lineage>
        <taxon>unclassified sequences</taxon>
        <taxon>metagenomes</taxon>
        <taxon>ecological metagenomes</taxon>
    </lineage>
</organism>
<dbReference type="InterPro" id="IPR051043">
    <property type="entry name" value="Sulfatase_Mod_Factor_Kinase"/>
</dbReference>
<name>A0A382A6H5_9ZZZZ</name>
<dbReference type="SUPFAM" id="SSF56436">
    <property type="entry name" value="C-type lectin-like"/>
    <property type="match status" value="1"/>
</dbReference>
<feature type="domain" description="Sulfatase-modifying factor enzyme-like" evidence="1">
    <location>
        <begin position="25"/>
        <end position="129"/>
    </location>
</feature>
<dbReference type="Pfam" id="PF03781">
    <property type="entry name" value="FGE-sulfatase"/>
    <property type="match status" value="1"/>
</dbReference>
<dbReference type="InterPro" id="IPR016187">
    <property type="entry name" value="CTDL_fold"/>
</dbReference>
<protein>
    <recommendedName>
        <fullName evidence="1">Sulfatase-modifying factor enzyme-like domain-containing protein</fullName>
    </recommendedName>
</protein>
<proteinExistence type="predicted"/>
<dbReference type="EMBL" id="UINC01024106">
    <property type="protein sequence ID" value="SVA97110.1"/>
    <property type="molecule type" value="Genomic_DNA"/>
</dbReference>
<gene>
    <name evidence="2" type="ORF">METZ01_LOCUS149964</name>
</gene>
<dbReference type="AlphaFoldDB" id="A0A382A6H5"/>